<dbReference type="AlphaFoldDB" id="A0A0D8ZVZ8"/>
<organism evidence="2 3">
    <name type="scientific">Aliterella atlantica CENA595</name>
    <dbReference type="NCBI Taxonomy" id="1618023"/>
    <lineage>
        <taxon>Bacteria</taxon>
        <taxon>Bacillati</taxon>
        <taxon>Cyanobacteriota</taxon>
        <taxon>Cyanophyceae</taxon>
        <taxon>Chroococcidiopsidales</taxon>
        <taxon>Aliterellaceae</taxon>
        <taxon>Aliterella</taxon>
    </lineage>
</organism>
<keyword evidence="2" id="KW-0808">Transferase</keyword>
<dbReference type="SUPFAM" id="SSF53335">
    <property type="entry name" value="S-adenosyl-L-methionine-dependent methyltransferases"/>
    <property type="match status" value="1"/>
</dbReference>
<dbReference type="CDD" id="cd02440">
    <property type="entry name" value="AdoMet_MTases"/>
    <property type="match status" value="1"/>
</dbReference>
<keyword evidence="3" id="KW-1185">Reference proteome</keyword>
<reference evidence="2 3" key="1">
    <citation type="submission" date="2015-02" db="EMBL/GenBank/DDBJ databases">
        <title>Draft genome of a novel marine cyanobacterium (Chroococcales) isolated from South Atlantic Ocean.</title>
        <authorList>
            <person name="Rigonato J."/>
            <person name="Alvarenga D.O."/>
            <person name="Branco L.H."/>
            <person name="Varani A.M."/>
            <person name="Brandini F.P."/>
            <person name="Fiore M.F."/>
        </authorList>
    </citation>
    <scope>NUCLEOTIDE SEQUENCE [LARGE SCALE GENOMIC DNA]</scope>
    <source>
        <strain evidence="2 3">CENA595</strain>
    </source>
</reference>
<proteinExistence type="predicted"/>
<evidence type="ECO:0000313" key="2">
    <source>
        <dbReference type="EMBL" id="KJH72948.1"/>
    </source>
</evidence>
<keyword evidence="2" id="KW-0489">Methyltransferase</keyword>
<evidence type="ECO:0000259" key="1">
    <source>
        <dbReference type="Pfam" id="PF08241"/>
    </source>
</evidence>
<evidence type="ECO:0000313" key="3">
    <source>
        <dbReference type="Proteomes" id="UP000032452"/>
    </source>
</evidence>
<accession>A0A0D8ZVZ8</accession>
<dbReference type="InterPro" id="IPR029063">
    <property type="entry name" value="SAM-dependent_MTases_sf"/>
</dbReference>
<dbReference type="EMBL" id="JYON01000003">
    <property type="protein sequence ID" value="KJH72948.1"/>
    <property type="molecule type" value="Genomic_DNA"/>
</dbReference>
<dbReference type="InterPro" id="IPR013216">
    <property type="entry name" value="Methyltransf_11"/>
</dbReference>
<comment type="caution">
    <text evidence="2">The sequence shown here is derived from an EMBL/GenBank/DDBJ whole genome shotgun (WGS) entry which is preliminary data.</text>
</comment>
<feature type="domain" description="Methyltransferase type 11" evidence="1">
    <location>
        <begin position="71"/>
        <end position="122"/>
    </location>
</feature>
<gene>
    <name evidence="2" type="ORF">UH38_04270</name>
</gene>
<dbReference type="Proteomes" id="UP000032452">
    <property type="component" value="Unassembled WGS sequence"/>
</dbReference>
<dbReference type="GO" id="GO:0008757">
    <property type="term" value="F:S-adenosylmethionine-dependent methyltransferase activity"/>
    <property type="evidence" value="ECO:0007669"/>
    <property type="project" value="InterPro"/>
</dbReference>
<dbReference type="GO" id="GO:0032259">
    <property type="term" value="P:methylation"/>
    <property type="evidence" value="ECO:0007669"/>
    <property type="project" value="UniProtKB-KW"/>
</dbReference>
<sequence length="212" mass="25154">MNPPTGFRKNVFCPNCYSAERHRLQKLVLDKLIESNDFPHKKMLHFAPEPFFQDLFRNTFKEYVTVDLYMENVDVKADIINLPFQDEEFDFIFASHVLEHIQDDFTALSEIKRVIKPTGIAVLPVPILSNETIEYPEPNPFEADHVRAPGFDYYERYINYFQHIEKYSSKDFSEKYQPFIYEDRTTWPTKECPLRQPMVGEKHLEIVPVCYA</sequence>
<dbReference type="Gene3D" id="3.40.50.150">
    <property type="entry name" value="Vaccinia Virus protein VP39"/>
    <property type="match status" value="1"/>
</dbReference>
<protein>
    <submittedName>
        <fullName evidence="2">Methyltransferase type 11</fullName>
    </submittedName>
</protein>
<name>A0A0D8ZVZ8_9CYAN</name>
<dbReference type="Pfam" id="PF08241">
    <property type="entry name" value="Methyltransf_11"/>
    <property type="match status" value="1"/>
</dbReference>
<dbReference type="STRING" id="1618023.UH38_04270"/>